<evidence type="ECO:0000313" key="4">
    <source>
        <dbReference type="Proteomes" id="UP001628091"/>
    </source>
</evidence>
<reference evidence="3 4" key="1">
    <citation type="submission" date="2024-10" db="EMBL/GenBank/DDBJ databases">
        <title>Isolation, draft genome sequencing and identification of Phyllobacterium sp. NSA23, isolated from leaf soil.</title>
        <authorList>
            <person name="Akita H."/>
        </authorList>
    </citation>
    <scope>NUCLEOTIDE SEQUENCE [LARGE SCALE GENOMIC DNA]</scope>
    <source>
        <strain evidence="3 4">NSA23</strain>
    </source>
</reference>
<sequence>MQNRLFQILSLAVAAGPLASGAALAEENKTLPGVKPPKAIVTAPPPEPDGMTDPSKPNSFRIGNTDVTISGSITVDIGTFKSPSRR</sequence>
<feature type="signal peptide" evidence="2">
    <location>
        <begin position="1"/>
        <end position="25"/>
    </location>
</feature>
<name>A0ABQ0GYR9_9HYPH</name>
<proteinExistence type="predicted"/>
<evidence type="ECO:0008006" key="5">
    <source>
        <dbReference type="Google" id="ProtNLM"/>
    </source>
</evidence>
<evidence type="ECO:0000256" key="1">
    <source>
        <dbReference type="SAM" id="MobiDB-lite"/>
    </source>
</evidence>
<accession>A0ABQ0GYR9</accession>
<evidence type="ECO:0000313" key="3">
    <source>
        <dbReference type="EMBL" id="GAB1581806.1"/>
    </source>
</evidence>
<protein>
    <recommendedName>
        <fullName evidence="5">Porin</fullName>
    </recommendedName>
</protein>
<dbReference type="Proteomes" id="UP001628091">
    <property type="component" value="Unassembled WGS sequence"/>
</dbReference>
<gene>
    <name evidence="3" type="ORF">PPNSA23_17490</name>
</gene>
<feature type="chain" id="PRO_5045635953" description="Porin" evidence="2">
    <location>
        <begin position="26"/>
        <end position="86"/>
    </location>
</feature>
<feature type="compositionally biased region" description="Polar residues" evidence="1">
    <location>
        <begin position="55"/>
        <end position="65"/>
    </location>
</feature>
<organism evidence="3 4">
    <name type="scientific">Phyllobacterium phragmitis</name>
    <dbReference type="NCBI Taxonomy" id="2670329"/>
    <lineage>
        <taxon>Bacteria</taxon>
        <taxon>Pseudomonadati</taxon>
        <taxon>Pseudomonadota</taxon>
        <taxon>Alphaproteobacteria</taxon>
        <taxon>Hyphomicrobiales</taxon>
        <taxon>Phyllobacteriaceae</taxon>
        <taxon>Phyllobacterium</taxon>
    </lineage>
</organism>
<dbReference type="EMBL" id="BAAFZP010000001">
    <property type="protein sequence ID" value="GAB1581806.1"/>
    <property type="molecule type" value="Genomic_DNA"/>
</dbReference>
<keyword evidence="2" id="KW-0732">Signal</keyword>
<comment type="caution">
    <text evidence="3">The sequence shown here is derived from an EMBL/GenBank/DDBJ whole genome shotgun (WGS) entry which is preliminary data.</text>
</comment>
<feature type="region of interest" description="Disordered" evidence="1">
    <location>
        <begin position="35"/>
        <end position="65"/>
    </location>
</feature>
<keyword evidence="4" id="KW-1185">Reference proteome</keyword>
<evidence type="ECO:0000256" key="2">
    <source>
        <dbReference type="SAM" id="SignalP"/>
    </source>
</evidence>